<proteinExistence type="predicted"/>
<dbReference type="EMBL" id="CAAALY010106512">
    <property type="protein sequence ID" value="VEL29819.1"/>
    <property type="molecule type" value="Genomic_DNA"/>
</dbReference>
<evidence type="ECO:0000313" key="2">
    <source>
        <dbReference type="Proteomes" id="UP000784294"/>
    </source>
</evidence>
<comment type="caution">
    <text evidence="1">The sequence shown here is derived from an EMBL/GenBank/DDBJ whole genome shotgun (WGS) entry which is preliminary data.</text>
</comment>
<reference evidence="1" key="1">
    <citation type="submission" date="2018-11" db="EMBL/GenBank/DDBJ databases">
        <authorList>
            <consortium name="Pathogen Informatics"/>
        </authorList>
    </citation>
    <scope>NUCLEOTIDE SEQUENCE</scope>
</reference>
<dbReference type="Proteomes" id="UP000784294">
    <property type="component" value="Unassembled WGS sequence"/>
</dbReference>
<evidence type="ECO:0000313" key="1">
    <source>
        <dbReference type="EMBL" id="VEL29819.1"/>
    </source>
</evidence>
<sequence>MPSRKRCRQAENDMTYSEAGRQADLTISSWGSRRCQRYSNPKMSPFRGRPDSNVLVTPLPNYTEIHNLKTQPLGQSRRHYYAIKRILSARKAQVELSQINGD</sequence>
<accession>A0A448X793</accession>
<dbReference type="AlphaFoldDB" id="A0A448X793"/>
<gene>
    <name evidence="1" type="ORF">PXEA_LOCUS23259</name>
</gene>
<organism evidence="1 2">
    <name type="scientific">Protopolystoma xenopodis</name>
    <dbReference type="NCBI Taxonomy" id="117903"/>
    <lineage>
        <taxon>Eukaryota</taxon>
        <taxon>Metazoa</taxon>
        <taxon>Spiralia</taxon>
        <taxon>Lophotrochozoa</taxon>
        <taxon>Platyhelminthes</taxon>
        <taxon>Monogenea</taxon>
        <taxon>Polyopisthocotylea</taxon>
        <taxon>Polystomatidea</taxon>
        <taxon>Polystomatidae</taxon>
        <taxon>Protopolystoma</taxon>
    </lineage>
</organism>
<protein>
    <submittedName>
        <fullName evidence="1">Uncharacterized protein</fullName>
    </submittedName>
</protein>
<name>A0A448X793_9PLAT</name>
<keyword evidence="2" id="KW-1185">Reference proteome</keyword>